<organism evidence="1 2">
    <name type="scientific">Legionella impletisoli</name>
    <dbReference type="NCBI Taxonomy" id="343510"/>
    <lineage>
        <taxon>Bacteria</taxon>
        <taxon>Pseudomonadati</taxon>
        <taxon>Pseudomonadota</taxon>
        <taxon>Gammaproteobacteria</taxon>
        <taxon>Legionellales</taxon>
        <taxon>Legionellaceae</taxon>
        <taxon>Legionella</taxon>
    </lineage>
</organism>
<dbReference type="RefSeq" id="WP_188668261.1">
    <property type="nucleotide sequence ID" value="NZ_BMOB01000013.1"/>
</dbReference>
<reference evidence="1" key="2">
    <citation type="submission" date="2020-09" db="EMBL/GenBank/DDBJ databases">
        <authorList>
            <person name="Sun Q."/>
            <person name="Ohkuma M."/>
        </authorList>
    </citation>
    <scope>NUCLEOTIDE SEQUENCE</scope>
    <source>
        <strain evidence="1">JCM 13919</strain>
    </source>
</reference>
<proteinExistence type="predicted"/>
<evidence type="ECO:0000313" key="2">
    <source>
        <dbReference type="Proteomes" id="UP000630149"/>
    </source>
</evidence>
<reference evidence="1" key="1">
    <citation type="journal article" date="2014" name="Int. J. Syst. Evol. Microbiol.">
        <title>Complete genome sequence of Corynebacterium casei LMG S-19264T (=DSM 44701T), isolated from a smear-ripened cheese.</title>
        <authorList>
            <consortium name="US DOE Joint Genome Institute (JGI-PGF)"/>
            <person name="Walter F."/>
            <person name="Albersmeier A."/>
            <person name="Kalinowski J."/>
            <person name="Ruckert C."/>
        </authorList>
    </citation>
    <scope>NUCLEOTIDE SEQUENCE</scope>
    <source>
        <strain evidence="1">JCM 13919</strain>
    </source>
</reference>
<name>A0A917JY96_9GAMM</name>
<gene>
    <name evidence="1" type="ORF">GCM10007966_21440</name>
</gene>
<dbReference type="AlphaFoldDB" id="A0A917JY96"/>
<sequence length="108" mass="12337">MTIYICTPLAIISDDPAQYETNEFFDAASRDLTNSIEKKVFTDFKAAQTFLNKQGARWCIYEVNLPLPYPQFMAKVDLKSHEFSPKDITAIHFHPAFSLLSNAVFNQV</sequence>
<protein>
    <submittedName>
        <fullName evidence="1">Uncharacterized protein</fullName>
    </submittedName>
</protein>
<accession>A0A917JY96</accession>
<dbReference type="EMBL" id="BMOB01000013">
    <property type="protein sequence ID" value="GGI92508.1"/>
    <property type="molecule type" value="Genomic_DNA"/>
</dbReference>
<evidence type="ECO:0000313" key="1">
    <source>
        <dbReference type="EMBL" id="GGI92508.1"/>
    </source>
</evidence>
<keyword evidence="2" id="KW-1185">Reference proteome</keyword>
<dbReference type="Proteomes" id="UP000630149">
    <property type="component" value="Unassembled WGS sequence"/>
</dbReference>
<comment type="caution">
    <text evidence="1">The sequence shown here is derived from an EMBL/GenBank/DDBJ whole genome shotgun (WGS) entry which is preliminary data.</text>
</comment>